<gene>
    <name evidence="1" type="ORF">F4821DRAFT_60788</name>
</gene>
<protein>
    <submittedName>
        <fullName evidence="1">Uncharacterized protein</fullName>
    </submittedName>
</protein>
<evidence type="ECO:0000313" key="1">
    <source>
        <dbReference type="EMBL" id="KAI6089283.1"/>
    </source>
</evidence>
<keyword evidence="2" id="KW-1185">Reference proteome</keyword>
<organism evidence="1 2">
    <name type="scientific">Hypoxylon rubiginosum</name>
    <dbReference type="NCBI Taxonomy" id="110542"/>
    <lineage>
        <taxon>Eukaryota</taxon>
        <taxon>Fungi</taxon>
        <taxon>Dikarya</taxon>
        <taxon>Ascomycota</taxon>
        <taxon>Pezizomycotina</taxon>
        <taxon>Sordariomycetes</taxon>
        <taxon>Xylariomycetidae</taxon>
        <taxon>Xylariales</taxon>
        <taxon>Hypoxylaceae</taxon>
        <taxon>Hypoxylon</taxon>
    </lineage>
</organism>
<dbReference type="Proteomes" id="UP001497680">
    <property type="component" value="Unassembled WGS sequence"/>
</dbReference>
<dbReference type="EMBL" id="MU394296">
    <property type="protein sequence ID" value="KAI6089283.1"/>
    <property type="molecule type" value="Genomic_DNA"/>
</dbReference>
<accession>A0ACC0D9E8</accession>
<reference evidence="1 2" key="1">
    <citation type="journal article" date="2022" name="New Phytol.">
        <title>Ecological generalism drives hyperdiversity of secondary metabolite gene clusters in xylarialean endophytes.</title>
        <authorList>
            <person name="Franco M.E.E."/>
            <person name="Wisecaver J.H."/>
            <person name="Arnold A.E."/>
            <person name="Ju Y.M."/>
            <person name="Slot J.C."/>
            <person name="Ahrendt S."/>
            <person name="Moore L.P."/>
            <person name="Eastman K.E."/>
            <person name="Scott K."/>
            <person name="Konkel Z."/>
            <person name="Mondo S.J."/>
            <person name="Kuo A."/>
            <person name="Hayes R.D."/>
            <person name="Haridas S."/>
            <person name="Andreopoulos B."/>
            <person name="Riley R."/>
            <person name="LaButti K."/>
            <person name="Pangilinan J."/>
            <person name="Lipzen A."/>
            <person name="Amirebrahimi M."/>
            <person name="Yan J."/>
            <person name="Adam C."/>
            <person name="Keymanesh K."/>
            <person name="Ng V."/>
            <person name="Louie K."/>
            <person name="Northen T."/>
            <person name="Drula E."/>
            <person name="Henrissat B."/>
            <person name="Hsieh H.M."/>
            <person name="Youens-Clark K."/>
            <person name="Lutzoni F."/>
            <person name="Miadlikowska J."/>
            <person name="Eastwood D.C."/>
            <person name="Hamelin R.C."/>
            <person name="Grigoriev I.V."/>
            <person name="U'Ren J.M."/>
        </authorList>
    </citation>
    <scope>NUCLEOTIDE SEQUENCE [LARGE SCALE GENOMIC DNA]</scope>
    <source>
        <strain evidence="1 2">ER1909</strain>
    </source>
</reference>
<evidence type="ECO:0000313" key="2">
    <source>
        <dbReference type="Proteomes" id="UP001497680"/>
    </source>
</evidence>
<proteinExistence type="predicted"/>
<comment type="caution">
    <text evidence="1">The sequence shown here is derived from an EMBL/GenBank/DDBJ whole genome shotgun (WGS) entry which is preliminary data.</text>
</comment>
<name>A0ACC0D9E8_9PEZI</name>
<sequence>MDGLEGAFEIAQLALDGVLAYDAIARAANPAPPNEPAPGPSHGPPPAYGNAIGSGVSGVGNMLPQSLSAYVPKRERSSPFYLGQHPRQPRFTLKIGKSWRSGPWMELHAGPNEGYPIIATVENVSSSRWSDKDVVIRTIPHPGFAAGPSSSSAQPQQQQYWQLSPQEVHMHLNSDWVYRQHQFSAEVGRGNRVWREQFEWRPSGGGEVRQLDEFRHGWKLARVGSWARGPGGERATRSLGATSDGKEIVAVFSDSSDRSAHDGFKEIFKFQFLESGATGVLGDSFALIVLMSALKIWYLEYGTGTGAVVAGPAGGGA</sequence>